<dbReference type="InterPro" id="IPR021109">
    <property type="entry name" value="Peptidase_aspartic_dom_sf"/>
</dbReference>
<evidence type="ECO:0000313" key="3">
    <source>
        <dbReference type="Proteomes" id="UP001604336"/>
    </source>
</evidence>
<sequence length="272" mass="31247">MVSKHTRFWEPTMETRQEATKDHLRKKEKDISDLGLAYSTLSSKIDSSYKNMKTMCCKQDRMEELMQNMNSKYESIVAMLARLNVIQNKQVEGHNTIFALEDSMLTGRFGGYNRSRGNGNDISLNHKLPKIDFPQFGGENPRDYSNADWGLLTTEVYKRFNLVAEEAVEDMLVEEENMRVMQISLDALMGSMNHKTIRILGRIKGNPISILIDSWSTHSFIDERLVKSLGYTYDHSKPLAVTVANGQKLESGSFCPPLIWQIQGMEFQYKLR</sequence>
<dbReference type="Proteomes" id="UP001604336">
    <property type="component" value="Unassembled WGS sequence"/>
</dbReference>
<reference evidence="3" key="1">
    <citation type="submission" date="2024-07" db="EMBL/GenBank/DDBJ databases">
        <title>Two chromosome-level genome assemblies of Korean endemic species Abeliophyllum distichum and Forsythia ovata (Oleaceae).</title>
        <authorList>
            <person name="Jang H."/>
        </authorList>
    </citation>
    <scope>NUCLEOTIDE SEQUENCE [LARGE SCALE GENOMIC DNA]</scope>
</reference>
<proteinExistence type="predicted"/>
<dbReference type="AlphaFoldDB" id="A0ABD1SAS2"/>
<feature type="compositionally biased region" description="Basic and acidic residues" evidence="1">
    <location>
        <begin position="13"/>
        <end position="23"/>
    </location>
</feature>
<dbReference type="Pfam" id="PF08284">
    <property type="entry name" value="RVP_2"/>
    <property type="match status" value="1"/>
</dbReference>
<evidence type="ECO:0000313" key="2">
    <source>
        <dbReference type="EMBL" id="KAL2497856.1"/>
    </source>
</evidence>
<organism evidence="2 3">
    <name type="scientific">Abeliophyllum distichum</name>
    <dbReference type="NCBI Taxonomy" id="126358"/>
    <lineage>
        <taxon>Eukaryota</taxon>
        <taxon>Viridiplantae</taxon>
        <taxon>Streptophyta</taxon>
        <taxon>Embryophyta</taxon>
        <taxon>Tracheophyta</taxon>
        <taxon>Spermatophyta</taxon>
        <taxon>Magnoliopsida</taxon>
        <taxon>eudicotyledons</taxon>
        <taxon>Gunneridae</taxon>
        <taxon>Pentapetalae</taxon>
        <taxon>asterids</taxon>
        <taxon>lamiids</taxon>
        <taxon>Lamiales</taxon>
        <taxon>Oleaceae</taxon>
        <taxon>Forsythieae</taxon>
        <taxon>Abeliophyllum</taxon>
    </lineage>
</organism>
<comment type="caution">
    <text evidence="2">The sequence shown here is derived from an EMBL/GenBank/DDBJ whole genome shotgun (WGS) entry which is preliminary data.</text>
</comment>
<gene>
    <name evidence="2" type="ORF">Adt_23406</name>
</gene>
<dbReference type="Gene3D" id="2.40.70.10">
    <property type="entry name" value="Acid Proteases"/>
    <property type="match status" value="1"/>
</dbReference>
<feature type="region of interest" description="Disordered" evidence="1">
    <location>
        <begin position="1"/>
        <end position="23"/>
    </location>
</feature>
<dbReference type="CDD" id="cd00303">
    <property type="entry name" value="retropepsin_like"/>
    <property type="match status" value="1"/>
</dbReference>
<protein>
    <submittedName>
        <fullName evidence="2">Uncharacterized protein</fullName>
    </submittedName>
</protein>
<dbReference type="EMBL" id="JBFOLK010000007">
    <property type="protein sequence ID" value="KAL2497856.1"/>
    <property type="molecule type" value="Genomic_DNA"/>
</dbReference>
<name>A0ABD1SAS2_9LAMI</name>
<accession>A0ABD1SAS2</accession>
<keyword evidence="3" id="KW-1185">Reference proteome</keyword>
<evidence type="ECO:0000256" key="1">
    <source>
        <dbReference type="SAM" id="MobiDB-lite"/>
    </source>
</evidence>